<feature type="region of interest" description="Disordered" evidence="1">
    <location>
        <begin position="1"/>
        <end position="35"/>
    </location>
</feature>
<protein>
    <submittedName>
        <fullName evidence="2">Uncharacterized protein</fullName>
    </submittedName>
</protein>
<reference evidence="2" key="1">
    <citation type="journal article" date="2019" name="Sci. Rep.">
        <title>Draft genome of Tanacetum cinerariifolium, the natural source of mosquito coil.</title>
        <authorList>
            <person name="Yamashiro T."/>
            <person name="Shiraishi A."/>
            <person name="Satake H."/>
            <person name="Nakayama K."/>
        </authorList>
    </citation>
    <scope>NUCLEOTIDE SEQUENCE</scope>
</reference>
<evidence type="ECO:0000313" key="2">
    <source>
        <dbReference type="EMBL" id="GFC69372.1"/>
    </source>
</evidence>
<organism evidence="2">
    <name type="scientific">Tanacetum cinerariifolium</name>
    <name type="common">Dalmatian daisy</name>
    <name type="synonym">Chrysanthemum cinerariifolium</name>
    <dbReference type="NCBI Taxonomy" id="118510"/>
    <lineage>
        <taxon>Eukaryota</taxon>
        <taxon>Viridiplantae</taxon>
        <taxon>Streptophyta</taxon>
        <taxon>Embryophyta</taxon>
        <taxon>Tracheophyta</taxon>
        <taxon>Spermatophyta</taxon>
        <taxon>Magnoliopsida</taxon>
        <taxon>eudicotyledons</taxon>
        <taxon>Gunneridae</taxon>
        <taxon>Pentapetalae</taxon>
        <taxon>asterids</taxon>
        <taxon>campanulids</taxon>
        <taxon>Asterales</taxon>
        <taxon>Asteraceae</taxon>
        <taxon>Asteroideae</taxon>
        <taxon>Anthemideae</taxon>
        <taxon>Anthemidinae</taxon>
        <taxon>Tanacetum</taxon>
    </lineage>
</organism>
<comment type="caution">
    <text evidence="2">The sequence shown here is derived from an EMBL/GenBank/DDBJ whole genome shotgun (WGS) entry which is preliminary data.</text>
</comment>
<dbReference type="AlphaFoldDB" id="A0A699QHS3"/>
<evidence type="ECO:0000256" key="1">
    <source>
        <dbReference type="SAM" id="MobiDB-lite"/>
    </source>
</evidence>
<feature type="non-terminal residue" evidence="2">
    <location>
        <position position="1"/>
    </location>
</feature>
<accession>A0A699QHS3</accession>
<sequence>LQTISTSRVVMDAHKAQRTTLGAARPSQASQNDVQ</sequence>
<proteinExistence type="predicted"/>
<gene>
    <name evidence="2" type="ORF">Tci_841342</name>
</gene>
<name>A0A699QHS3_TANCI</name>
<dbReference type="EMBL" id="BKCJ011024290">
    <property type="protein sequence ID" value="GFC69372.1"/>
    <property type="molecule type" value="Genomic_DNA"/>
</dbReference>